<sequence>MHQFIDSANDVIALIISGRITGDDLTPIMDRIEGAMAVHDRIHIFVEADAISGIMFDGIGEYLGRALPLLGKLKHFGRVAIVADQAWVRAGSRIESAALPFISYRVFKPGDRGAALAWVTGYAVAAAS</sequence>
<dbReference type="Gene3D" id="3.40.50.10600">
    <property type="entry name" value="SpoIIaa-like domains"/>
    <property type="match status" value="1"/>
</dbReference>
<accession>A0ABU4PR01</accession>
<gene>
    <name evidence="1" type="ORF">SIL82_20145</name>
</gene>
<keyword evidence="2" id="KW-1185">Reference proteome</keyword>
<reference evidence="1 2" key="1">
    <citation type="submission" date="2023-11" db="EMBL/GenBank/DDBJ databases">
        <title>MicrobeMod: A computational toolkit for identifying prokaryotic methylation and restriction-modification with nanopore sequencing.</title>
        <authorList>
            <person name="Crits-Christoph A."/>
            <person name="Kang S.C."/>
            <person name="Lee H."/>
            <person name="Ostrov N."/>
        </authorList>
    </citation>
    <scope>NUCLEOTIDE SEQUENCE [LARGE SCALE GENOMIC DNA]</scope>
    <source>
        <strain evidence="1 2">ATCC 14820</strain>
    </source>
</reference>
<proteinExistence type="predicted"/>
<dbReference type="InterPro" id="IPR036513">
    <property type="entry name" value="STAS_dom_sf"/>
</dbReference>
<evidence type="ECO:0000313" key="1">
    <source>
        <dbReference type="EMBL" id="MDX5986571.1"/>
    </source>
</evidence>
<protein>
    <submittedName>
        <fullName evidence="1">STAS/SEC14 domain-containing protein</fullName>
    </submittedName>
</protein>
<comment type="caution">
    <text evidence="1">The sequence shown here is derived from an EMBL/GenBank/DDBJ whole genome shotgun (WGS) entry which is preliminary data.</text>
</comment>
<dbReference type="Pfam" id="PF11964">
    <property type="entry name" value="SpoIIAA-like"/>
    <property type="match status" value="1"/>
</dbReference>
<evidence type="ECO:0000313" key="2">
    <source>
        <dbReference type="Proteomes" id="UP001279660"/>
    </source>
</evidence>
<dbReference type="InterPro" id="IPR038396">
    <property type="entry name" value="SpoIIAA-like_sf"/>
</dbReference>
<dbReference type="EMBL" id="JAWXXV010000002">
    <property type="protein sequence ID" value="MDX5986571.1"/>
    <property type="molecule type" value="Genomic_DNA"/>
</dbReference>
<dbReference type="InterPro" id="IPR021866">
    <property type="entry name" value="SpoIIAA-like"/>
</dbReference>
<dbReference type="Proteomes" id="UP001279660">
    <property type="component" value="Unassembled WGS sequence"/>
</dbReference>
<name>A0ABU4PR01_9SPHN</name>
<organism evidence="1 2">
    <name type="scientific">Sphingomonas echinoides</name>
    <dbReference type="NCBI Taxonomy" id="59803"/>
    <lineage>
        <taxon>Bacteria</taxon>
        <taxon>Pseudomonadati</taxon>
        <taxon>Pseudomonadota</taxon>
        <taxon>Alphaproteobacteria</taxon>
        <taxon>Sphingomonadales</taxon>
        <taxon>Sphingomonadaceae</taxon>
        <taxon>Sphingomonas</taxon>
    </lineage>
</organism>
<dbReference type="RefSeq" id="WP_010409191.1">
    <property type="nucleotide sequence ID" value="NZ_JAWXXV010000002.1"/>
</dbReference>
<dbReference type="SUPFAM" id="SSF52091">
    <property type="entry name" value="SpoIIaa-like"/>
    <property type="match status" value="1"/>
</dbReference>